<evidence type="ECO:0000256" key="2">
    <source>
        <dbReference type="ARBA" id="ARBA00023002"/>
    </source>
</evidence>
<dbReference type="PANTHER" id="PTHR43477">
    <property type="entry name" value="DIHYDROANTICAPSIN 7-DEHYDROGENASE"/>
    <property type="match status" value="1"/>
</dbReference>
<keyword evidence="4" id="KW-1185">Reference proteome</keyword>
<dbReference type="InterPro" id="IPR051122">
    <property type="entry name" value="SDR_DHRS6-like"/>
</dbReference>
<proteinExistence type="inferred from homology"/>
<evidence type="ECO:0000313" key="4">
    <source>
        <dbReference type="Proteomes" id="UP000245535"/>
    </source>
</evidence>
<dbReference type="Pfam" id="PF13561">
    <property type="entry name" value="adh_short_C2"/>
    <property type="match status" value="1"/>
</dbReference>
<comment type="similarity">
    <text evidence="1">Belongs to the short-chain dehydrogenases/reductases (SDR) family.</text>
</comment>
<dbReference type="PANTHER" id="PTHR43477:SF1">
    <property type="entry name" value="DIHYDROANTICAPSIN 7-DEHYDROGENASE"/>
    <property type="match status" value="1"/>
</dbReference>
<dbReference type="EMBL" id="QGDO01000001">
    <property type="protein sequence ID" value="PWJ45038.1"/>
    <property type="molecule type" value="Genomic_DNA"/>
</dbReference>
<dbReference type="FunFam" id="3.40.50.720:FF:000084">
    <property type="entry name" value="Short-chain dehydrogenase reductase"/>
    <property type="match status" value="1"/>
</dbReference>
<dbReference type="AlphaFoldDB" id="A0A315ZJN0"/>
<name>A0A315ZJN0_SEDFL</name>
<organism evidence="3 4">
    <name type="scientific">Sediminitomix flava</name>
    <dbReference type="NCBI Taxonomy" id="379075"/>
    <lineage>
        <taxon>Bacteria</taxon>
        <taxon>Pseudomonadati</taxon>
        <taxon>Bacteroidota</taxon>
        <taxon>Cytophagia</taxon>
        <taxon>Cytophagales</taxon>
        <taxon>Flammeovirgaceae</taxon>
        <taxon>Sediminitomix</taxon>
    </lineage>
</organism>
<gene>
    <name evidence="3" type="ORF">BC781_1011438</name>
</gene>
<dbReference type="InterPro" id="IPR020904">
    <property type="entry name" value="Sc_DH/Rdtase_CS"/>
</dbReference>
<dbReference type="Gene3D" id="3.40.50.720">
    <property type="entry name" value="NAD(P)-binding Rossmann-like Domain"/>
    <property type="match status" value="1"/>
</dbReference>
<dbReference type="PRINTS" id="PR00081">
    <property type="entry name" value="GDHRDH"/>
</dbReference>
<sequence>MKRILITGATSGMGLSATELFLEKGWKVLMTARNHQTGVGILQDLKEKGFEHVFFFASDVSKQQDVKALHDYAMKVMNGVDSIINNAGVWTGGMLHETDEDDWDRLFSVDVKSIFLTSKYFVSYMIENGGGTIVNTASVSGLHGDYNMAAYNAAKGAVVNLVKAMALDYGKYNIRVNNVCPSACATPMFLANPKEVIEMFNQANPLKRICTPEEVAKAMYFLASDESGSCNGINLEISGGLNVHTGQPVQ</sequence>
<accession>A0A315ZJN0</accession>
<comment type="caution">
    <text evidence="3">The sequence shown here is derived from an EMBL/GenBank/DDBJ whole genome shotgun (WGS) entry which is preliminary data.</text>
</comment>
<protein>
    <submittedName>
        <fullName evidence="3">Meso-butanediol dehydrogenase/(S,S)-butanediol dehydrogenase/diacetyl reductase</fullName>
    </submittedName>
</protein>
<evidence type="ECO:0000256" key="1">
    <source>
        <dbReference type="ARBA" id="ARBA00006484"/>
    </source>
</evidence>
<dbReference type="Proteomes" id="UP000245535">
    <property type="component" value="Unassembled WGS sequence"/>
</dbReference>
<dbReference type="SUPFAM" id="SSF51735">
    <property type="entry name" value="NAD(P)-binding Rossmann-fold domains"/>
    <property type="match status" value="1"/>
</dbReference>
<keyword evidence="2" id="KW-0560">Oxidoreductase</keyword>
<reference evidence="3 4" key="1">
    <citation type="submission" date="2018-03" db="EMBL/GenBank/DDBJ databases">
        <title>Genomic Encyclopedia of Archaeal and Bacterial Type Strains, Phase II (KMG-II): from individual species to whole genera.</title>
        <authorList>
            <person name="Goeker M."/>
        </authorList>
    </citation>
    <scope>NUCLEOTIDE SEQUENCE [LARGE SCALE GENOMIC DNA]</scope>
    <source>
        <strain evidence="3 4">DSM 28229</strain>
    </source>
</reference>
<dbReference type="CDD" id="cd05233">
    <property type="entry name" value="SDR_c"/>
    <property type="match status" value="1"/>
</dbReference>
<dbReference type="GO" id="GO:0016491">
    <property type="term" value="F:oxidoreductase activity"/>
    <property type="evidence" value="ECO:0007669"/>
    <property type="project" value="UniProtKB-KW"/>
</dbReference>
<dbReference type="RefSeq" id="WP_109616492.1">
    <property type="nucleotide sequence ID" value="NZ_QGDO01000001.1"/>
</dbReference>
<dbReference type="PRINTS" id="PR00080">
    <property type="entry name" value="SDRFAMILY"/>
</dbReference>
<dbReference type="InterPro" id="IPR002347">
    <property type="entry name" value="SDR_fam"/>
</dbReference>
<dbReference type="InterPro" id="IPR036291">
    <property type="entry name" value="NAD(P)-bd_dom_sf"/>
</dbReference>
<evidence type="ECO:0000313" key="3">
    <source>
        <dbReference type="EMBL" id="PWJ45038.1"/>
    </source>
</evidence>
<dbReference type="OrthoDB" id="9804774at2"/>
<dbReference type="PROSITE" id="PS00061">
    <property type="entry name" value="ADH_SHORT"/>
    <property type="match status" value="1"/>
</dbReference>